<feature type="active site" description="Charge relay system" evidence="11 12">
    <location>
        <position position="215"/>
    </location>
</feature>
<evidence type="ECO:0000256" key="3">
    <source>
        <dbReference type="ARBA" id="ARBA00011073"/>
    </source>
</evidence>
<dbReference type="FunFam" id="3.50.30.30:FF:000005">
    <property type="entry name" value="subtilisin-like protease SBT1.5"/>
    <property type="match status" value="1"/>
</dbReference>
<dbReference type="FunFam" id="3.30.70.80:FF:000003">
    <property type="entry name" value="Subtilisin-like protease SBT1.9"/>
    <property type="match status" value="1"/>
</dbReference>
<feature type="domain" description="Peptidase S8/S53" evidence="14">
    <location>
        <begin position="135"/>
        <end position="582"/>
    </location>
</feature>
<dbReference type="Proteomes" id="UP001372338">
    <property type="component" value="Unassembled WGS sequence"/>
</dbReference>
<gene>
    <name evidence="18" type="ORF">RIF29_40151</name>
</gene>
<dbReference type="InterPro" id="IPR023828">
    <property type="entry name" value="Peptidase_S8_Ser-AS"/>
</dbReference>
<dbReference type="FunFam" id="3.40.50.200:FF:000006">
    <property type="entry name" value="Subtilisin-like protease SBT1.5"/>
    <property type="match status" value="1"/>
</dbReference>
<dbReference type="SUPFAM" id="SSF54897">
    <property type="entry name" value="Protease propeptides/inhibitors"/>
    <property type="match status" value="1"/>
</dbReference>
<comment type="subcellular location">
    <subcellularLocation>
        <location evidence="2">Secreted</location>
        <location evidence="2">Extracellular space</location>
        <location evidence="2">Apoplast</location>
    </subcellularLocation>
</comment>
<evidence type="ECO:0000256" key="6">
    <source>
        <dbReference type="ARBA" id="ARBA00022670"/>
    </source>
</evidence>
<keyword evidence="7" id="KW-0732">Signal</keyword>
<organism evidence="18 19">
    <name type="scientific">Crotalaria pallida</name>
    <name type="common">Smooth rattlebox</name>
    <name type="synonym">Crotalaria striata</name>
    <dbReference type="NCBI Taxonomy" id="3830"/>
    <lineage>
        <taxon>Eukaryota</taxon>
        <taxon>Viridiplantae</taxon>
        <taxon>Streptophyta</taxon>
        <taxon>Embryophyta</taxon>
        <taxon>Tracheophyta</taxon>
        <taxon>Spermatophyta</taxon>
        <taxon>Magnoliopsida</taxon>
        <taxon>eudicotyledons</taxon>
        <taxon>Gunneridae</taxon>
        <taxon>Pentapetalae</taxon>
        <taxon>rosids</taxon>
        <taxon>fabids</taxon>
        <taxon>Fabales</taxon>
        <taxon>Fabaceae</taxon>
        <taxon>Papilionoideae</taxon>
        <taxon>50 kb inversion clade</taxon>
        <taxon>genistoids sensu lato</taxon>
        <taxon>core genistoids</taxon>
        <taxon>Crotalarieae</taxon>
        <taxon>Crotalaria</taxon>
    </lineage>
</organism>
<dbReference type="InterPro" id="IPR015500">
    <property type="entry name" value="Peptidase_S8_subtilisin-rel"/>
</dbReference>
<protein>
    <recommendedName>
        <fullName evidence="20">Subtilisin-like protease SBT1.2</fullName>
    </recommendedName>
</protein>
<dbReference type="GO" id="GO:0009609">
    <property type="term" value="P:response to symbiotic bacterium"/>
    <property type="evidence" value="ECO:0007669"/>
    <property type="project" value="UniProtKB-ARBA"/>
</dbReference>
<evidence type="ECO:0000256" key="13">
    <source>
        <dbReference type="SAM" id="MobiDB-lite"/>
    </source>
</evidence>
<feature type="active site" description="Charge relay system" evidence="11 12">
    <location>
        <position position="545"/>
    </location>
</feature>
<feature type="compositionally biased region" description="Low complexity" evidence="13">
    <location>
        <begin position="214"/>
        <end position="224"/>
    </location>
</feature>
<comment type="function">
    <text evidence="1">Required for arbuscular mycorrhiza (AM) development during AM symbiosis with AM fungi (e.g. Glomeromycota intraradices).</text>
</comment>
<dbReference type="AlphaFoldDB" id="A0AAN9HRE5"/>
<keyword evidence="6 12" id="KW-0645">Protease</keyword>
<evidence type="ECO:0000259" key="14">
    <source>
        <dbReference type="Pfam" id="PF00082"/>
    </source>
</evidence>
<proteinExistence type="inferred from homology"/>
<dbReference type="InterPro" id="IPR000209">
    <property type="entry name" value="Peptidase_S8/S53_dom"/>
</dbReference>
<evidence type="ECO:0000256" key="9">
    <source>
        <dbReference type="ARBA" id="ARBA00022825"/>
    </source>
</evidence>
<evidence type="ECO:0000256" key="4">
    <source>
        <dbReference type="ARBA" id="ARBA00022523"/>
    </source>
</evidence>
<dbReference type="InterPro" id="IPR010259">
    <property type="entry name" value="S8pro/Inhibitor_I9"/>
</dbReference>
<dbReference type="GO" id="GO:0048046">
    <property type="term" value="C:apoplast"/>
    <property type="evidence" value="ECO:0007669"/>
    <property type="project" value="UniProtKB-SubCell"/>
</dbReference>
<dbReference type="Pfam" id="PF02225">
    <property type="entry name" value="PA"/>
    <property type="match status" value="1"/>
</dbReference>
<evidence type="ECO:0000313" key="19">
    <source>
        <dbReference type="Proteomes" id="UP001372338"/>
    </source>
</evidence>
<dbReference type="InterPro" id="IPR041469">
    <property type="entry name" value="Subtilisin-like_FN3"/>
</dbReference>
<feature type="domain" description="Inhibitor I9" evidence="16">
    <location>
        <begin position="30"/>
        <end position="110"/>
    </location>
</feature>
<dbReference type="CDD" id="cd02120">
    <property type="entry name" value="PA_subtilisin_like"/>
    <property type="match status" value="1"/>
</dbReference>
<sequence length="769" mass="83903">MESLSKIQLFFLTFSIIHILTTIHAQTLQTYLVQLHPHGITSSMFTSKLKWHLSFIQKTVSSDEDPSSRLLYSYRSAMDGFAAQLTESELEYLQKLPDVISIRPDRLVQVQTTYSYKFLGLNPARENGWYQSGFGRGTIIGVLDTGVWPESPSFDDQGMPPIPKKWKGICQSGQAFNSSNCNRKLIGARYFTKGHLAVSPSRHPEYLSPRDSSGHGTHTSSTAGGAPVPMASVLGYAAGVARGMAPGAHIAVYKVCWYNGCYNSDIMAAMDVAIRDGVDILSLSLGGFPVPLFDDSIAIGSFRAMEHGISVICAAGNNGPTAMSVANEAPWINTVGASTLDRKFPAIVHMGNGQVLYGESMYPMNKLTSIGKELELVYLKDDDTESQFCLRGSLPRDKVKGKMVVCDRGVNGRAEKGQVVKEAGGAAMILANTEINLEEDSVDVHVLPATLVGFDESVTLKAYINTTIMPIARIEFGGTVIGKSRAPAVARFSARGPSFSNPSILKPDVIAPGVNIIAAWPQNLGPTGLPEDTRRVNFSVMSGTSMSCPHVSGIAALIHSAHPRWSPAAIKSSIMTTAEVTDHTGRPILDEDKPAGPFAVGAGHVNPQRALNPGLVYDIRPDDYVNHLCSLGYTRSEIFSITRRNVTCNVIMKMNRGFSLNYPSISVMFKHGMRRKMFSRRVTNVGSPNSIYSVEVTAPEGVKVIVKPKRLVFKQIYQSLSYKVYFISRKKVKRGADMITYAEGSLTWLHSQNGSYKVRSPIAVTWKSN</sequence>
<evidence type="ECO:0000256" key="7">
    <source>
        <dbReference type="ARBA" id="ARBA00022729"/>
    </source>
</evidence>
<evidence type="ECO:0000259" key="17">
    <source>
        <dbReference type="Pfam" id="PF17766"/>
    </source>
</evidence>
<accession>A0AAN9HRE5</accession>
<dbReference type="GO" id="GO:0009610">
    <property type="term" value="P:response to symbiotic fungus"/>
    <property type="evidence" value="ECO:0007669"/>
    <property type="project" value="UniProtKB-ARBA"/>
</dbReference>
<feature type="active site" description="Charge relay system" evidence="11 12">
    <location>
        <position position="144"/>
    </location>
</feature>
<evidence type="ECO:0000313" key="18">
    <source>
        <dbReference type="EMBL" id="KAK7245312.1"/>
    </source>
</evidence>
<name>A0AAN9HRE5_CROPI</name>
<dbReference type="Gene3D" id="3.30.70.80">
    <property type="entry name" value="Peptidase S8 propeptide/proteinase inhibitor I9"/>
    <property type="match status" value="1"/>
</dbReference>
<reference evidence="18 19" key="1">
    <citation type="submission" date="2024-01" db="EMBL/GenBank/DDBJ databases">
        <title>The genomes of 5 underutilized Papilionoideae crops provide insights into root nodulation and disease resistanc.</title>
        <authorList>
            <person name="Yuan L."/>
        </authorList>
    </citation>
    <scope>NUCLEOTIDE SEQUENCE [LARGE SCALE GENOMIC DNA]</scope>
    <source>
        <strain evidence="18">ZHUSHIDOU_FW_LH</strain>
        <tissue evidence="18">Leaf</tissue>
    </source>
</reference>
<keyword evidence="9 12" id="KW-0720">Serine protease</keyword>
<dbReference type="GO" id="GO:0004252">
    <property type="term" value="F:serine-type endopeptidase activity"/>
    <property type="evidence" value="ECO:0007669"/>
    <property type="project" value="UniProtKB-UniRule"/>
</dbReference>
<evidence type="ECO:0000256" key="11">
    <source>
        <dbReference type="PIRSR" id="PIRSR615500-1"/>
    </source>
</evidence>
<comment type="similarity">
    <text evidence="3 12">Belongs to the peptidase S8 family.</text>
</comment>
<feature type="region of interest" description="Disordered" evidence="13">
    <location>
        <begin position="199"/>
        <end position="224"/>
    </location>
</feature>
<dbReference type="Pfam" id="PF05922">
    <property type="entry name" value="Inhibitor_I9"/>
    <property type="match status" value="1"/>
</dbReference>
<evidence type="ECO:0000256" key="10">
    <source>
        <dbReference type="ARBA" id="ARBA00023180"/>
    </source>
</evidence>
<evidence type="ECO:0000259" key="15">
    <source>
        <dbReference type="Pfam" id="PF02225"/>
    </source>
</evidence>
<evidence type="ECO:0000256" key="1">
    <source>
        <dbReference type="ARBA" id="ARBA00002076"/>
    </source>
</evidence>
<evidence type="ECO:0000256" key="2">
    <source>
        <dbReference type="ARBA" id="ARBA00004271"/>
    </source>
</evidence>
<dbReference type="InterPro" id="IPR034197">
    <property type="entry name" value="Peptidases_S8_3"/>
</dbReference>
<dbReference type="PANTHER" id="PTHR10795">
    <property type="entry name" value="PROPROTEIN CONVERTASE SUBTILISIN/KEXIN"/>
    <property type="match status" value="1"/>
</dbReference>
<dbReference type="Gene3D" id="3.50.30.30">
    <property type="match status" value="1"/>
</dbReference>
<evidence type="ECO:0000256" key="8">
    <source>
        <dbReference type="ARBA" id="ARBA00022801"/>
    </source>
</evidence>
<dbReference type="Pfam" id="PF00082">
    <property type="entry name" value="Peptidase_S8"/>
    <property type="match status" value="1"/>
</dbReference>
<dbReference type="InterPro" id="IPR045051">
    <property type="entry name" value="SBT"/>
</dbReference>
<dbReference type="InterPro" id="IPR037045">
    <property type="entry name" value="S8pro/Inhibitor_I9_sf"/>
</dbReference>
<dbReference type="SUPFAM" id="SSF52743">
    <property type="entry name" value="Subtilisin-like"/>
    <property type="match status" value="1"/>
</dbReference>
<keyword evidence="19" id="KW-1185">Reference proteome</keyword>
<evidence type="ECO:0000256" key="12">
    <source>
        <dbReference type="PROSITE-ProRule" id="PRU01240"/>
    </source>
</evidence>
<keyword evidence="5" id="KW-0964">Secreted</keyword>
<dbReference type="CDD" id="cd04852">
    <property type="entry name" value="Peptidases_S8_3"/>
    <property type="match status" value="1"/>
</dbReference>
<dbReference type="PROSITE" id="PS51892">
    <property type="entry name" value="SUBTILASE"/>
    <property type="match status" value="1"/>
</dbReference>
<dbReference type="Pfam" id="PF17766">
    <property type="entry name" value="fn3_6"/>
    <property type="match status" value="1"/>
</dbReference>
<keyword evidence="4" id="KW-0052">Apoplast</keyword>
<comment type="caution">
    <text evidence="18">The sequence shown here is derived from an EMBL/GenBank/DDBJ whole genome shotgun (WGS) entry which is preliminary data.</text>
</comment>
<feature type="domain" description="Subtilisin-like protease fibronectin type-III" evidence="17">
    <location>
        <begin position="660"/>
        <end position="764"/>
    </location>
</feature>
<dbReference type="GO" id="GO:0006508">
    <property type="term" value="P:proteolysis"/>
    <property type="evidence" value="ECO:0007669"/>
    <property type="project" value="UniProtKB-KW"/>
</dbReference>
<keyword evidence="8 12" id="KW-0378">Hydrolase</keyword>
<dbReference type="InterPro" id="IPR003137">
    <property type="entry name" value="PA_domain"/>
</dbReference>
<dbReference type="Gene3D" id="3.40.50.200">
    <property type="entry name" value="Peptidase S8/S53 domain"/>
    <property type="match status" value="1"/>
</dbReference>
<evidence type="ECO:0008006" key="20">
    <source>
        <dbReference type="Google" id="ProtNLM"/>
    </source>
</evidence>
<dbReference type="EMBL" id="JAYWIO010000008">
    <property type="protein sequence ID" value="KAK7245312.1"/>
    <property type="molecule type" value="Genomic_DNA"/>
</dbReference>
<dbReference type="InterPro" id="IPR036852">
    <property type="entry name" value="Peptidase_S8/S53_dom_sf"/>
</dbReference>
<keyword evidence="10" id="KW-0325">Glycoprotein</keyword>
<dbReference type="GO" id="GO:0048731">
    <property type="term" value="P:system development"/>
    <property type="evidence" value="ECO:0007669"/>
    <property type="project" value="UniProtKB-ARBA"/>
</dbReference>
<evidence type="ECO:0000259" key="16">
    <source>
        <dbReference type="Pfam" id="PF05922"/>
    </source>
</evidence>
<dbReference type="PROSITE" id="PS00138">
    <property type="entry name" value="SUBTILASE_SER"/>
    <property type="match status" value="1"/>
</dbReference>
<dbReference type="PRINTS" id="PR00723">
    <property type="entry name" value="SUBTILISIN"/>
</dbReference>
<feature type="domain" description="PA" evidence="15">
    <location>
        <begin position="375"/>
        <end position="456"/>
    </location>
</feature>
<dbReference type="Gene3D" id="2.60.40.2310">
    <property type="match status" value="1"/>
</dbReference>
<evidence type="ECO:0000256" key="5">
    <source>
        <dbReference type="ARBA" id="ARBA00022525"/>
    </source>
</evidence>